<evidence type="ECO:0000313" key="2">
    <source>
        <dbReference type="Proteomes" id="UP000191116"/>
    </source>
</evidence>
<dbReference type="EMBL" id="FUWP01000025">
    <property type="protein sequence ID" value="SKA52718.1"/>
    <property type="molecule type" value="Genomic_DNA"/>
</dbReference>
<organism evidence="1 2">
    <name type="scientific">Photobacterium toruni</name>
    <dbReference type="NCBI Taxonomy" id="1935446"/>
    <lineage>
        <taxon>Bacteria</taxon>
        <taxon>Pseudomonadati</taxon>
        <taxon>Pseudomonadota</taxon>
        <taxon>Gammaproteobacteria</taxon>
        <taxon>Vibrionales</taxon>
        <taxon>Vibrionaceae</taxon>
        <taxon>Photobacterium</taxon>
    </lineage>
</organism>
<dbReference type="Proteomes" id="UP000191116">
    <property type="component" value="Unassembled WGS sequence"/>
</dbReference>
<name>A0A1T4UJH0_9GAMM</name>
<protein>
    <submittedName>
        <fullName evidence="1">Uncharacterized protein</fullName>
    </submittedName>
</protein>
<reference evidence="1 2" key="1">
    <citation type="submission" date="2017-02" db="EMBL/GenBank/DDBJ databases">
        <authorList>
            <person name="Peterson S.W."/>
        </authorList>
    </citation>
    <scope>NUCLEOTIDE SEQUENCE [LARGE SCALE GENOMIC DNA]</scope>
    <source>
        <strain evidence="1 2">CECT 9189</strain>
    </source>
</reference>
<evidence type="ECO:0000313" key="1">
    <source>
        <dbReference type="EMBL" id="SKA52718.1"/>
    </source>
</evidence>
<dbReference type="RefSeq" id="WP_080176050.1">
    <property type="nucleotide sequence ID" value="NZ_AP024857.1"/>
</dbReference>
<sequence>MKIIKGATYSSCFEDEAKKGVAFQTRESSLFSPSTLQDAISSVRGKIFQSMTVPNSCLGSNANSGSVEEVYAELMLAKRIFKSEDFWQRTSVACNPSLDSRFSFSVDDLKKSQMDIALLTEEAFKAEAARFICWLFECLKGVGCTSVEIAQERGYQLIILDGQQTLLKPWERPVERLVVVLSPSGEKVAERVISPKALGLLDSVFEEVVSAFKGQRATGANQE</sequence>
<accession>A0A1T4UJH0</accession>
<dbReference type="AlphaFoldDB" id="A0A1T4UJH0"/>
<gene>
    <name evidence="1" type="ORF">CZ814_03334</name>
</gene>
<proteinExistence type="predicted"/>